<dbReference type="InterPro" id="IPR050309">
    <property type="entry name" value="Type-B_Carboxylest/Lipase"/>
</dbReference>
<dbReference type="eggNOG" id="COG2272">
    <property type="taxonomic scope" value="Bacteria"/>
</dbReference>
<dbReference type="STRING" id="246199.CUS_7653"/>
<dbReference type="Gene3D" id="3.40.50.1820">
    <property type="entry name" value="alpha/beta hydrolase"/>
    <property type="match status" value="1"/>
</dbReference>
<evidence type="ECO:0000256" key="1">
    <source>
        <dbReference type="ARBA" id="ARBA00005964"/>
    </source>
</evidence>
<dbReference type="GO" id="GO:0016787">
    <property type="term" value="F:hydrolase activity"/>
    <property type="evidence" value="ECO:0007669"/>
    <property type="project" value="UniProtKB-KW"/>
</dbReference>
<dbReference type="PANTHER" id="PTHR11559">
    <property type="entry name" value="CARBOXYLESTERASE"/>
    <property type="match status" value="1"/>
</dbReference>
<accession>E9SHC5</accession>
<organism evidence="5 6">
    <name type="scientific">Ruminococcus albus 8</name>
    <dbReference type="NCBI Taxonomy" id="246199"/>
    <lineage>
        <taxon>Bacteria</taxon>
        <taxon>Bacillati</taxon>
        <taxon>Bacillota</taxon>
        <taxon>Clostridia</taxon>
        <taxon>Eubacteriales</taxon>
        <taxon>Oscillospiraceae</taxon>
        <taxon>Ruminococcus</taxon>
    </lineage>
</organism>
<feature type="domain" description="Carboxylesterase type B" evidence="4">
    <location>
        <begin position="387"/>
        <end position="484"/>
    </location>
</feature>
<proteinExistence type="inferred from homology"/>
<comment type="caution">
    <text evidence="5">The sequence shown here is derived from an EMBL/GenBank/DDBJ whole genome shotgun (WGS) entry which is preliminary data.</text>
</comment>
<evidence type="ECO:0000256" key="2">
    <source>
        <dbReference type="ARBA" id="ARBA00022801"/>
    </source>
</evidence>
<evidence type="ECO:0000259" key="4">
    <source>
        <dbReference type="Pfam" id="PF00135"/>
    </source>
</evidence>
<dbReference type="AlphaFoldDB" id="E9SHC5"/>
<dbReference type="OrthoDB" id="9775851at2"/>
<comment type="similarity">
    <text evidence="1 3">Belongs to the type-B carboxylesterase/lipase family.</text>
</comment>
<dbReference type="EC" id="3.1.1.-" evidence="3"/>
<dbReference type="InterPro" id="IPR029058">
    <property type="entry name" value="AB_hydrolase_fold"/>
</dbReference>
<dbReference type="InterPro" id="IPR002018">
    <property type="entry name" value="CarbesteraseB"/>
</dbReference>
<dbReference type="SUPFAM" id="SSF53474">
    <property type="entry name" value="alpha/beta-Hydrolases"/>
    <property type="match status" value="1"/>
</dbReference>
<dbReference type="PROSITE" id="PS00122">
    <property type="entry name" value="CARBOXYLESTERASE_B_1"/>
    <property type="match status" value="1"/>
</dbReference>
<dbReference type="InterPro" id="IPR019826">
    <property type="entry name" value="Carboxylesterase_B_AS"/>
</dbReference>
<feature type="domain" description="Carboxylesterase type B" evidence="4">
    <location>
        <begin position="4"/>
        <end position="336"/>
    </location>
</feature>
<protein>
    <recommendedName>
        <fullName evidence="3">Carboxylic ester hydrolase</fullName>
        <ecNumber evidence="3">3.1.1.-</ecNumber>
    </recommendedName>
</protein>
<evidence type="ECO:0000313" key="6">
    <source>
        <dbReference type="Proteomes" id="UP000004259"/>
    </source>
</evidence>
<keyword evidence="6" id="KW-1185">Reference proteome</keyword>
<reference evidence="5 6" key="1">
    <citation type="submission" date="2011-02" db="EMBL/GenBank/DDBJ databases">
        <authorList>
            <person name="Nelson K.E."/>
            <person name="Sutton G."/>
            <person name="Torralba M."/>
            <person name="Durkin S."/>
            <person name="Harkins D."/>
            <person name="Montgomery R."/>
            <person name="Ziemer C."/>
            <person name="Klaassens E."/>
            <person name="Ocuiv P."/>
            <person name="Morrison M."/>
        </authorList>
    </citation>
    <scope>NUCLEOTIDE SEQUENCE [LARGE SCALE GENOMIC DNA]</scope>
    <source>
        <strain evidence="5 6">8</strain>
    </source>
</reference>
<dbReference type="Pfam" id="PF00135">
    <property type="entry name" value="COesterase"/>
    <property type="match status" value="2"/>
</dbReference>
<evidence type="ECO:0000313" key="5">
    <source>
        <dbReference type="EMBL" id="EGC01318.1"/>
    </source>
</evidence>
<dbReference type="RefSeq" id="WP_002852739.1">
    <property type="nucleotide sequence ID" value="NZ_ADKM02000130.1"/>
</dbReference>
<dbReference type="Proteomes" id="UP000004259">
    <property type="component" value="Unassembled WGS sequence"/>
</dbReference>
<keyword evidence="2 3" id="KW-0378">Hydrolase</keyword>
<sequence>MLRIANTENGKVRGLPAADPRITSFKGVPFAAPPVGENRWRAPQPCADWQGVRECFEFAPISMQDRPGVGTDIYCREWHVDPDIPISEDCLYLNIWTNAKSADERKPVLVWFFGGGFQWGYTSEMEFDGERLARRDIVVVSVNYRLGAFGFMAHPQLTEEQPDAPCNFGSLDQQAGLRWVRRNIANFGGDPDNITIAGQSAGGGSVMAQMACKENAGDFKKAVVMSGMFGSPYDVNSFFIPQSLEEAGKKGERLFEYMGVSTLEEARRLDADFIRQKYSELRNKGEMFFTIVQDNKFSTGDPMAAFKNGTRNRVPVMAGNTGDEFIEFLHADNEEQLEALAADCFGDVSDDFLAFPEAHKTCGGGFAPVSAPELGVKSAYLAEDKLPDSRPCYYYRFVPDIPGDDHPGTFHSVDLWFFFETLAKCSRPYEGRHYDIARQMCDYWANFIKTGDPNGFDINGNKLPEWRCYTDSDRAEMEFTPDGAKPATENSAFTRFLLDNMK</sequence>
<name>E9SHC5_RUMAL</name>
<dbReference type="ESTHER" id="rumal-e9shc5">
    <property type="family name" value="Carb_B_Bacteria"/>
</dbReference>
<dbReference type="EMBL" id="ADKM02000130">
    <property type="protein sequence ID" value="EGC01318.1"/>
    <property type="molecule type" value="Genomic_DNA"/>
</dbReference>
<evidence type="ECO:0000256" key="3">
    <source>
        <dbReference type="RuleBase" id="RU361235"/>
    </source>
</evidence>
<gene>
    <name evidence="5" type="ORF">CUS_7653</name>
</gene>